<comment type="caution">
    <text evidence="3">The sequence shown here is derived from an EMBL/GenBank/DDBJ whole genome shotgun (WGS) entry which is preliminary data.</text>
</comment>
<dbReference type="EMBL" id="MWDQ01000037">
    <property type="protein sequence ID" value="OQB74536.1"/>
    <property type="molecule type" value="Genomic_DNA"/>
</dbReference>
<feature type="compositionally biased region" description="Polar residues" evidence="2">
    <location>
        <begin position="262"/>
        <end position="272"/>
    </location>
</feature>
<proteinExistence type="predicted"/>
<gene>
    <name evidence="3" type="ORF">BWX89_00478</name>
</gene>
<reference evidence="3" key="1">
    <citation type="submission" date="2017-02" db="EMBL/GenBank/DDBJ databases">
        <title>Delving into the versatile metabolic prowess of the omnipresent phylum Bacteroidetes.</title>
        <authorList>
            <person name="Nobu M.K."/>
            <person name="Mei R."/>
            <person name="Narihiro T."/>
            <person name="Kuroda K."/>
            <person name="Liu W.-T."/>
        </authorList>
    </citation>
    <scope>NUCLEOTIDE SEQUENCE</scope>
    <source>
        <strain evidence="3">ADurb.Bin131</strain>
    </source>
</reference>
<keyword evidence="1" id="KW-0175">Coiled coil</keyword>
<organism evidence="3">
    <name type="scientific">candidate division TA06 bacterium ADurb.Bin131</name>
    <dbReference type="NCBI Taxonomy" id="1852827"/>
    <lineage>
        <taxon>Bacteria</taxon>
        <taxon>Bacteria division TA06</taxon>
    </lineage>
</organism>
<feature type="compositionally biased region" description="Low complexity" evidence="2">
    <location>
        <begin position="217"/>
        <end position="231"/>
    </location>
</feature>
<protein>
    <submittedName>
        <fullName evidence="3">Uncharacterized protein</fullName>
    </submittedName>
</protein>
<dbReference type="AlphaFoldDB" id="A0A1V6CCD9"/>
<name>A0A1V6CCD9_UNCT6</name>
<feature type="region of interest" description="Disordered" evidence="2">
    <location>
        <begin position="212"/>
        <end position="272"/>
    </location>
</feature>
<feature type="compositionally biased region" description="Low complexity" evidence="2">
    <location>
        <begin position="247"/>
        <end position="261"/>
    </location>
</feature>
<evidence type="ECO:0000256" key="1">
    <source>
        <dbReference type="SAM" id="Coils"/>
    </source>
</evidence>
<sequence>MARQIVIFAVICIFPLLVYSQEQRNEKPLTETQVYLNLDDFEIIHLSSGIQGETIPQIIQEKQPEPRRISDVSRQQREEIMRRAQEIRTAMRKIEDDTSQQNPEIKAITDKINDLQQQRKARLDEILANNQEYQTLKEKISNQNFQGSEAMQMSMIERRAASQDEQIKQIDQQIRELTQQKQSLLRTVLQDNQEYQSQAAESQSIMQSFRADFQNPGSTSTGISSSSTTGGMQPSSSADSGSRWRRNTGTGTNTPGNRPSTDQSNRGFNRNR</sequence>
<accession>A0A1V6CCD9</accession>
<evidence type="ECO:0000313" key="3">
    <source>
        <dbReference type="EMBL" id="OQB74536.1"/>
    </source>
</evidence>
<evidence type="ECO:0000256" key="2">
    <source>
        <dbReference type="SAM" id="MobiDB-lite"/>
    </source>
</evidence>
<dbReference type="Proteomes" id="UP000485562">
    <property type="component" value="Unassembled WGS sequence"/>
</dbReference>
<feature type="coiled-coil region" evidence="1">
    <location>
        <begin position="77"/>
        <end position="194"/>
    </location>
</feature>